<dbReference type="OrthoDB" id="9784009at2"/>
<dbReference type="InterPro" id="IPR001763">
    <property type="entry name" value="Rhodanese-like_dom"/>
</dbReference>
<organism evidence="2 3">
    <name type="scientific">Photobacterium piscicola</name>
    <dbReference type="NCBI Taxonomy" id="1378299"/>
    <lineage>
        <taxon>Bacteria</taxon>
        <taxon>Pseudomonadati</taxon>
        <taxon>Pseudomonadota</taxon>
        <taxon>Gammaproteobacteria</taxon>
        <taxon>Vibrionales</taxon>
        <taxon>Vibrionaceae</taxon>
        <taxon>Photobacterium</taxon>
    </lineage>
</organism>
<dbReference type="PANTHER" id="PTHR43031">
    <property type="entry name" value="FAD-DEPENDENT OXIDOREDUCTASE"/>
    <property type="match status" value="1"/>
</dbReference>
<dbReference type="CDD" id="cd00158">
    <property type="entry name" value="RHOD"/>
    <property type="match status" value="1"/>
</dbReference>
<dbReference type="InterPro" id="IPR050229">
    <property type="entry name" value="GlpE_sulfurtransferase"/>
</dbReference>
<dbReference type="Pfam" id="PF00581">
    <property type="entry name" value="Rhodanese"/>
    <property type="match status" value="2"/>
</dbReference>
<proteinExistence type="predicted"/>
<dbReference type="SMART" id="SM00450">
    <property type="entry name" value="RHOD"/>
    <property type="match status" value="1"/>
</dbReference>
<accession>A0A1T5HV03</accession>
<dbReference type="InterPro" id="IPR036873">
    <property type="entry name" value="Rhodanese-like_dom_sf"/>
</dbReference>
<dbReference type="PANTHER" id="PTHR43031:SF1">
    <property type="entry name" value="PYRIDINE NUCLEOTIDE-DISULPHIDE OXIDOREDUCTASE"/>
    <property type="match status" value="1"/>
</dbReference>
<evidence type="ECO:0000313" key="2">
    <source>
        <dbReference type="EMBL" id="SKC30648.1"/>
    </source>
</evidence>
<protein>
    <submittedName>
        <fullName evidence="2">Molybdopterin biosynthesis protein MoeB</fullName>
    </submittedName>
</protein>
<sequence>MHIFTDRKHIIIDTRSSDEFLDHHIEGSVFVGFSGGNFKHWLELLLPDKNADIEVIATVTDANKVMTTVNELGYSNAKLMELHSADGMLDHISTDEFKEIKQNNDSAVLDVREADEYSQGSVANAEKLPLSEILQGQLPKQDKQYIVHCGSGYRSVIAISLLKLLGRCKLINLDGGYQQLMAKK</sequence>
<reference evidence="2 3" key="1">
    <citation type="submission" date="2017-02" db="EMBL/GenBank/DDBJ databases">
        <authorList>
            <person name="Peterson S.W."/>
        </authorList>
    </citation>
    <scope>NUCLEOTIDE SEQUENCE [LARGE SCALE GENOMIC DNA]</scope>
    <source>
        <strain evidence="3">type strain: NCCB 100098</strain>
    </source>
</reference>
<dbReference type="SUPFAM" id="SSF52821">
    <property type="entry name" value="Rhodanese/Cell cycle control phosphatase"/>
    <property type="match status" value="2"/>
</dbReference>
<gene>
    <name evidence="2" type="ORF">CZ809_00124</name>
</gene>
<evidence type="ECO:0000259" key="1">
    <source>
        <dbReference type="PROSITE" id="PS50206"/>
    </source>
</evidence>
<evidence type="ECO:0000313" key="3">
    <source>
        <dbReference type="Proteomes" id="UP000189966"/>
    </source>
</evidence>
<dbReference type="EMBL" id="FUZI01000001">
    <property type="protein sequence ID" value="SKC30648.1"/>
    <property type="molecule type" value="Genomic_DNA"/>
</dbReference>
<name>A0A1T5HV03_9GAMM</name>
<dbReference type="PROSITE" id="PS50206">
    <property type="entry name" value="RHODANESE_3"/>
    <property type="match status" value="2"/>
</dbReference>
<dbReference type="RefSeq" id="WP_080155522.1">
    <property type="nucleotide sequence ID" value="NZ_FUZI01000001.1"/>
</dbReference>
<dbReference type="AlphaFoldDB" id="A0A1T5HV03"/>
<dbReference type="Gene3D" id="3.40.250.10">
    <property type="entry name" value="Rhodanese-like domain"/>
    <property type="match status" value="2"/>
</dbReference>
<dbReference type="Proteomes" id="UP000189966">
    <property type="component" value="Unassembled WGS sequence"/>
</dbReference>
<feature type="domain" description="Rhodanese" evidence="1">
    <location>
        <begin position="5"/>
        <end position="91"/>
    </location>
</feature>
<feature type="domain" description="Rhodanese" evidence="1">
    <location>
        <begin position="102"/>
        <end position="184"/>
    </location>
</feature>